<dbReference type="RefSeq" id="WP_289269526.1">
    <property type="nucleotide sequence ID" value="NZ_OX365700.1"/>
</dbReference>
<protein>
    <submittedName>
        <fullName evidence="1">Uncharacterized protein</fullName>
    </submittedName>
</protein>
<name>A0AA86N1B8_9BACT</name>
<sequence>MPLVTMNAEMAWLRITEMTRLAAVGDLHCPRTSPEELHRLFGNVAEQADILFLL</sequence>
<dbReference type="AlphaFoldDB" id="A0AA86N1B8"/>
<dbReference type="KEGG" id="nti:DNFV4_03246"/>
<proteinExistence type="predicted"/>
<dbReference type="Proteomes" id="UP001179121">
    <property type="component" value="Chromosome"/>
</dbReference>
<evidence type="ECO:0000313" key="1">
    <source>
        <dbReference type="EMBL" id="CAI4032816.1"/>
    </source>
</evidence>
<keyword evidence="2" id="KW-1185">Reference proteome</keyword>
<evidence type="ECO:0000313" key="2">
    <source>
        <dbReference type="Proteomes" id="UP001179121"/>
    </source>
</evidence>
<gene>
    <name evidence="1" type="ORF">DNFV4_03246</name>
</gene>
<organism evidence="1 2">
    <name type="scientific">Nitrospira tepida</name>
    <dbReference type="NCBI Taxonomy" id="2973512"/>
    <lineage>
        <taxon>Bacteria</taxon>
        <taxon>Pseudomonadati</taxon>
        <taxon>Nitrospirota</taxon>
        <taxon>Nitrospiria</taxon>
        <taxon>Nitrospirales</taxon>
        <taxon>Nitrospiraceae</taxon>
        <taxon>Nitrospira</taxon>
    </lineage>
</organism>
<accession>A0AA86N1B8</accession>
<reference evidence="1" key="1">
    <citation type="submission" date="2022-10" db="EMBL/GenBank/DDBJ databases">
        <authorList>
            <person name="Koch H."/>
        </authorList>
    </citation>
    <scope>NUCLEOTIDE SEQUENCE</scope>
    <source>
        <strain evidence="1">DNF</strain>
    </source>
</reference>
<dbReference type="EMBL" id="OX365700">
    <property type="protein sequence ID" value="CAI4032816.1"/>
    <property type="molecule type" value="Genomic_DNA"/>
</dbReference>